<dbReference type="InterPro" id="IPR051043">
    <property type="entry name" value="Sulfatase_Mod_Factor_Kinase"/>
</dbReference>
<organism evidence="2 4">
    <name type="scientific">Mucilaginibacter rubeus</name>
    <dbReference type="NCBI Taxonomy" id="2027860"/>
    <lineage>
        <taxon>Bacteria</taxon>
        <taxon>Pseudomonadati</taxon>
        <taxon>Bacteroidota</taxon>
        <taxon>Sphingobacteriia</taxon>
        <taxon>Sphingobacteriales</taxon>
        <taxon>Sphingobacteriaceae</taxon>
        <taxon>Mucilaginibacter</taxon>
    </lineage>
</organism>
<reference evidence="2 4" key="1">
    <citation type="submission" date="2019-08" db="EMBL/GenBank/DDBJ databases">
        <title>Comparative genome analysis confer to the adaptation heavy metal polluted environment.</title>
        <authorList>
            <person name="Li Y."/>
        </authorList>
    </citation>
    <scope>NUCLEOTIDE SEQUENCE [LARGE SCALE GENOMIC DNA]</scope>
    <source>
        <strain evidence="2 4">P2</strain>
    </source>
</reference>
<evidence type="ECO:0000259" key="1">
    <source>
        <dbReference type="Pfam" id="PF03781"/>
    </source>
</evidence>
<name>A0AAE6MKN9_9SPHI</name>
<dbReference type="InterPro" id="IPR017806">
    <property type="entry name" value="EgtB"/>
</dbReference>
<dbReference type="NCBIfam" id="TIGR03440">
    <property type="entry name" value="egtB_TIGR03440"/>
    <property type="match status" value="1"/>
</dbReference>
<dbReference type="AlphaFoldDB" id="A0AAE6MKN9"/>
<reference evidence="3 5" key="2">
    <citation type="submission" date="2021-03" db="EMBL/GenBank/DDBJ databases">
        <title>Mucilaginibacter strains isolated from gold and copper mining confer multi heavy-metal resistance.</title>
        <authorList>
            <person name="Li Y."/>
        </authorList>
    </citation>
    <scope>NUCLEOTIDE SEQUENCE [LARGE SCALE GENOMIC DNA]</scope>
    <source>
        <strain evidence="3 5">P2-4</strain>
    </source>
</reference>
<evidence type="ECO:0000313" key="5">
    <source>
        <dbReference type="Proteomes" id="UP000663940"/>
    </source>
</evidence>
<dbReference type="Gene3D" id="3.90.1580.10">
    <property type="entry name" value="paralog of FGE (formylglycine-generating enzyme)"/>
    <property type="match status" value="2"/>
</dbReference>
<dbReference type="EMBL" id="CP071880">
    <property type="protein sequence ID" value="QTE50818.1"/>
    <property type="molecule type" value="Genomic_DNA"/>
</dbReference>
<accession>A0AAE6MKN9</accession>
<protein>
    <submittedName>
        <fullName evidence="2">Ergothioneine biosynthesis protein EgtB</fullName>
    </submittedName>
</protein>
<dbReference type="PANTHER" id="PTHR23150:SF36">
    <property type="entry name" value="HERCYNINE OXYGENASE"/>
    <property type="match status" value="1"/>
</dbReference>
<keyword evidence="5" id="KW-1185">Reference proteome</keyword>
<dbReference type="SUPFAM" id="SSF56436">
    <property type="entry name" value="C-type lectin-like"/>
    <property type="match status" value="1"/>
</dbReference>
<gene>
    <name evidence="3" type="primary">egtB</name>
    <name evidence="2" type="ORF">DIU31_025225</name>
    <name evidence="3" type="ORF">J3L21_02200</name>
</gene>
<evidence type="ECO:0000313" key="2">
    <source>
        <dbReference type="EMBL" id="QEM06649.1"/>
    </source>
</evidence>
<dbReference type="Proteomes" id="UP000250557">
    <property type="component" value="Chromosome"/>
</dbReference>
<feature type="domain" description="Sulfatase-modifying factor enzyme-like" evidence="1">
    <location>
        <begin position="173"/>
        <end position="306"/>
    </location>
</feature>
<dbReference type="Proteomes" id="UP000663940">
    <property type="component" value="Chromosome"/>
</dbReference>
<proteinExistence type="predicted"/>
<evidence type="ECO:0000313" key="3">
    <source>
        <dbReference type="EMBL" id="QTE50818.1"/>
    </source>
</evidence>
<evidence type="ECO:0000313" key="4">
    <source>
        <dbReference type="Proteomes" id="UP000250557"/>
    </source>
</evidence>
<dbReference type="GO" id="GO:0052699">
    <property type="term" value="P:ergothioneine biosynthetic process"/>
    <property type="evidence" value="ECO:0007669"/>
    <property type="project" value="InterPro"/>
</dbReference>
<sequence>MDLIARYKEVRQRTEKICFYLQTEDYVVQPVVDVSPPKWHIGHVTWFFETFILKPYFMGYQEYNPDYNYVFNSYYETVGARVIRTDRGNLSRPTVVEIYSYRKYVDEAMEGFLCGEVSDDIKELLILGFNHEEQHQELLMTDIKFILGHNPLFPAYNKNYTAPRIDEGEDDAFINMAEGIYEIGFNGDGFCFDNELNRHKVYLNAYEISPKLVNNAEYLEFINSGGYHDFRHWHAEGWDWVKTNKVEAPLYWHLIDNEWHNYTYHGLEPLHLKGPVTHISYFEAYAYASWKGLRLPTEFEWEAASSKFNWGRRWEWTESSYLPYPGFAKAPGAIGEYNGKFMVNQKVLRGASEVTPPGHSRATYRNFFQTNLRWQFTGIRLAR</sequence>
<dbReference type="InterPro" id="IPR005532">
    <property type="entry name" value="SUMF_dom"/>
</dbReference>
<dbReference type="EMBL" id="CP043451">
    <property type="protein sequence ID" value="QEM06649.1"/>
    <property type="molecule type" value="Genomic_DNA"/>
</dbReference>
<dbReference type="InterPro" id="IPR016187">
    <property type="entry name" value="CTDL_fold"/>
</dbReference>
<dbReference type="PANTHER" id="PTHR23150">
    <property type="entry name" value="SULFATASE MODIFYING FACTOR 1, 2"/>
    <property type="match status" value="1"/>
</dbReference>
<dbReference type="Pfam" id="PF03781">
    <property type="entry name" value="FGE-sulfatase"/>
    <property type="match status" value="1"/>
</dbReference>
<dbReference type="InterPro" id="IPR042095">
    <property type="entry name" value="SUMF_sf"/>
</dbReference>
<dbReference type="RefSeq" id="WP_112656148.1">
    <property type="nucleotide sequence ID" value="NZ_CP043451.1"/>
</dbReference>